<feature type="transmembrane region" description="Helical" evidence="6">
    <location>
        <begin position="6"/>
        <end position="24"/>
    </location>
</feature>
<dbReference type="Pfam" id="PF01940">
    <property type="entry name" value="DUF92"/>
    <property type="match status" value="1"/>
</dbReference>
<evidence type="ECO:0000256" key="1">
    <source>
        <dbReference type="ARBA" id="ARBA00004141"/>
    </source>
</evidence>
<dbReference type="RefSeq" id="WP_075426602.1">
    <property type="nucleotide sequence ID" value="NZ_CZVI01000002.1"/>
</dbReference>
<evidence type="ECO:0000256" key="2">
    <source>
        <dbReference type="ARBA" id="ARBA00009012"/>
    </source>
</evidence>
<accession>A0A0P1M3C8</accession>
<evidence type="ECO:0000256" key="6">
    <source>
        <dbReference type="SAM" id="Phobius"/>
    </source>
</evidence>
<dbReference type="EMBL" id="FAOP01000004">
    <property type="protein sequence ID" value="CUU03806.1"/>
    <property type="molecule type" value="Genomic_DNA"/>
</dbReference>
<dbReference type="InterPro" id="IPR002794">
    <property type="entry name" value="DUF92_TMEM19"/>
</dbReference>
<reference evidence="8 9" key="1">
    <citation type="submission" date="2015-11" db="EMBL/GenBank/DDBJ databases">
        <authorList>
            <person name="Zhang Y."/>
            <person name="Guo Z."/>
        </authorList>
    </citation>
    <scope>NUCLEOTIDE SEQUENCE [LARGE SCALE GENOMIC DNA]</scope>
    <source>
        <strain evidence="8">JGI-4</strain>
    </source>
</reference>
<feature type="transmembrane region" description="Helical" evidence="6">
    <location>
        <begin position="190"/>
        <end position="215"/>
    </location>
</feature>
<dbReference type="EMBL" id="CZVI01000002">
    <property type="protein sequence ID" value="CUS79184.1"/>
    <property type="molecule type" value="Genomic_DNA"/>
</dbReference>
<feature type="transmembrane region" description="Helical" evidence="6">
    <location>
        <begin position="413"/>
        <end position="433"/>
    </location>
</feature>
<dbReference type="PANTHER" id="PTHR13353">
    <property type="entry name" value="TRANSMEMBRANE PROTEIN 19"/>
    <property type="match status" value="1"/>
</dbReference>
<evidence type="ECO:0000313" key="9">
    <source>
        <dbReference type="Proteomes" id="UP000182011"/>
    </source>
</evidence>
<dbReference type="GO" id="GO:0016020">
    <property type="term" value="C:membrane"/>
    <property type="evidence" value="ECO:0007669"/>
    <property type="project" value="UniProtKB-SubCell"/>
</dbReference>
<organism evidence="8 9">
    <name type="scientific">Candidatus Kryptonium thompsonii</name>
    <dbReference type="NCBI Taxonomy" id="1633631"/>
    <lineage>
        <taxon>Bacteria</taxon>
        <taxon>Pseudomonadati</taxon>
        <taxon>Candidatus Kryptoniota</taxon>
        <taxon>Candidatus Kryptonium</taxon>
    </lineage>
</organism>
<dbReference type="Proteomes" id="UP000182011">
    <property type="component" value="Unassembled WGS sequence"/>
</dbReference>
<sequence length="492" mass="54129">MEWIKAILLVLAIFGVIGVSEILRKIFQFDPEVTRKVIHIAVGVFVFPAPLIFKSSLPVILIALFFIVLNFLSLKLKVFKGMDSVERQTYGTVYYPLAFLILVIAFWNSYPAIISISMLILALGDAFAAIVGESVKNPKLYNLTGDRKSVQGSLSMFITSFLVVLTFLILTDNSKLWWGDVLNLPVEKIILISLLTALFVSVVEGIGSYGFDNLFIPLGSAFMLHLLVVADKLNQSLLAFSLAVLIAVVSYRLKFLSLSGSVGTFLLAVIIFSVGGWKWTIPILAFFVLSSIISKMGRKRREKFDLIFEKTSTRDIYQVLANGGVAGLIALIYHFYPRELLYYVYLASVSAATFDTWATEIGTLFLSKPRLITNLKPVEPGVSGGVSLKGTLGGLIGSIFIFLSATIWIKWSLFKLVSVVLAGFIGSFVDSLLGATIQAQYKCNVCSKITEKVFHCGEVTDLIHGKVWINNDFVNFVCTTSGALAGLIIMIV</sequence>
<accession>A0A0S4MXX8</accession>
<name>A0A0P1LVS0_9BACT</name>
<feature type="transmembrane region" description="Helical" evidence="6">
    <location>
        <begin position="386"/>
        <end position="407"/>
    </location>
</feature>
<accession>A0A0P1LZP0</accession>
<feature type="transmembrane region" description="Helical" evidence="6">
    <location>
        <begin position="473"/>
        <end position="491"/>
    </location>
</feature>
<dbReference type="STRING" id="1633631.GCA_001442925_00852"/>
<accession>A0A0P1P5U1</accession>
<accession>A0A0P1MDS8</accession>
<comment type="similarity">
    <text evidence="2">Belongs to the TMEM19 family.</text>
</comment>
<keyword evidence="4 6" id="KW-1133">Transmembrane helix</keyword>
<evidence type="ECO:0000256" key="3">
    <source>
        <dbReference type="ARBA" id="ARBA00022692"/>
    </source>
</evidence>
<feature type="transmembrane region" description="Helical" evidence="6">
    <location>
        <begin position="315"/>
        <end position="336"/>
    </location>
</feature>
<dbReference type="OrthoDB" id="9770047at2"/>
<feature type="transmembrane region" description="Helical" evidence="6">
    <location>
        <begin position="152"/>
        <end position="170"/>
    </location>
</feature>
<reference evidence="7 10" key="2">
    <citation type="submission" date="2015-11" db="EMBL/GenBank/DDBJ databases">
        <authorList>
            <person name="Varghese N."/>
        </authorList>
    </citation>
    <scope>NUCLEOTIDE SEQUENCE [LARGE SCALE GENOMIC DNA]</scope>
    <source>
        <strain evidence="7 10">JGI-8</strain>
    </source>
</reference>
<feature type="transmembrane region" description="Helical" evidence="6">
    <location>
        <begin position="36"/>
        <end position="53"/>
    </location>
</feature>
<dbReference type="PANTHER" id="PTHR13353:SF5">
    <property type="entry name" value="TRANSMEMBRANE PROTEIN 19"/>
    <property type="match status" value="1"/>
</dbReference>
<evidence type="ECO:0000313" key="7">
    <source>
        <dbReference type="EMBL" id="CUS79184.1"/>
    </source>
</evidence>
<feature type="transmembrane region" description="Helical" evidence="6">
    <location>
        <begin position="59"/>
        <end position="78"/>
    </location>
</feature>
<dbReference type="Proteomes" id="UP000182200">
    <property type="component" value="Unassembled WGS sequence"/>
</dbReference>
<evidence type="ECO:0000313" key="10">
    <source>
        <dbReference type="Proteomes" id="UP000182200"/>
    </source>
</evidence>
<accession>A0A0P1MLN2</accession>
<dbReference type="AlphaFoldDB" id="A0A0P1LVS0"/>
<evidence type="ECO:0000256" key="4">
    <source>
        <dbReference type="ARBA" id="ARBA00022989"/>
    </source>
</evidence>
<accession>A0A0P1LCY5</accession>
<evidence type="ECO:0000256" key="5">
    <source>
        <dbReference type="ARBA" id="ARBA00023136"/>
    </source>
</evidence>
<protein>
    <submittedName>
        <fullName evidence="8">TIGR00297 family protein</fullName>
    </submittedName>
</protein>
<proteinExistence type="inferred from homology"/>
<keyword evidence="3 6" id="KW-0812">Transmembrane</keyword>
<accession>A0A0P1LHB1</accession>
<keyword evidence="5 6" id="KW-0472">Membrane</keyword>
<keyword evidence="10" id="KW-1185">Reference proteome</keyword>
<feature type="transmembrane region" description="Helical" evidence="6">
    <location>
        <begin position="90"/>
        <end position="107"/>
    </location>
</feature>
<evidence type="ECO:0000313" key="8">
    <source>
        <dbReference type="EMBL" id="CUU03806.1"/>
    </source>
</evidence>
<gene>
    <name evidence="8" type="ORF">JGI4_00853</name>
    <name evidence="7" type="ORF">JGI8_00288</name>
</gene>
<feature type="transmembrane region" description="Helical" evidence="6">
    <location>
        <begin position="236"/>
        <end position="253"/>
    </location>
</feature>
<comment type="subcellular location">
    <subcellularLocation>
        <location evidence="1">Membrane</location>
        <topology evidence="1">Multi-pass membrane protein</topology>
    </subcellularLocation>
</comment>
<accession>A0A0P1MRG1</accession>
<feature type="transmembrane region" description="Helical" evidence="6">
    <location>
        <begin position="265"/>
        <end position="294"/>
    </location>
</feature>
<accession>A0A0P1LVS0</accession>